<evidence type="ECO:0000259" key="1">
    <source>
        <dbReference type="Pfam" id="PF22938"/>
    </source>
</evidence>
<dbReference type="EMBL" id="JARQWQ010000071">
    <property type="protein sequence ID" value="KAK2554296.1"/>
    <property type="molecule type" value="Genomic_DNA"/>
</dbReference>
<reference evidence="2" key="1">
    <citation type="journal article" date="2023" name="G3 (Bethesda)">
        <title>Whole genome assembly and annotation of the endangered Caribbean coral Acropora cervicornis.</title>
        <authorList>
            <person name="Selwyn J.D."/>
            <person name="Vollmer S.V."/>
        </authorList>
    </citation>
    <scope>NUCLEOTIDE SEQUENCE</scope>
    <source>
        <strain evidence="2">K2</strain>
    </source>
</reference>
<reference evidence="2" key="2">
    <citation type="journal article" date="2023" name="Science">
        <title>Genomic signatures of disease resistance in endangered staghorn corals.</title>
        <authorList>
            <person name="Vollmer S.V."/>
            <person name="Selwyn J.D."/>
            <person name="Despard B.A."/>
            <person name="Roesel C.L."/>
        </authorList>
    </citation>
    <scope>NUCLEOTIDE SEQUENCE</scope>
    <source>
        <strain evidence="2">K2</strain>
    </source>
</reference>
<dbReference type="SUPFAM" id="SSF53098">
    <property type="entry name" value="Ribonuclease H-like"/>
    <property type="match status" value="1"/>
</dbReference>
<organism evidence="2 3">
    <name type="scientific">Acropora cervicornis</name>
    <name type="common">Staghorn coral</name>
    <dbReference type="NCBI Taxonomy" id="6130"/>
    <lineage>
        <taxon>Eukaryota</taxon>
        <taxon>Metazoa</taxon>
        <taxon>Cnidaria</taxon>
        <taxon>Anthozoa</taxon>
        <taxon>Hexacorallia</taxon>
        <taxon>Scleractinia</taxon>
        <taxon>Astrocoeniina</taxon>
        <taxon>Acroporidae</taxon>
        <taxon>Acropora</taxon>
    </lineage>
</organism>
<accession>A0AAD9UY87</accession>
<dbReference type="InterPro" id="IPR036397">
    <property type="entry name" value="RNaseH_sf"/>
</dbReference>
<dbReference type="Gene3D" id="3.30.420.10">
    <property type="entry name" value="Ribonuclease H-like superfamily/Ribonuclease H"/>
    <property type="match status" value="1"/>
</dbReference>
<feature type="domain" description="Integrase p58-like C-terminal" evidence="1">
    <location>
        <begin position="129"/>
        <end position="161"/>
    </location>
</feature>
<keyword evidence="3" id="KW-1185">Reference proteome</keyword>
<dbReference type="InterPro" id="IPR050951">
    <property type="entry name" value="Retrovirus_Pol_polyprotein"/>
</dbReference>
<dbReference type="Proteomes" id="UP001249851">
    <property type="component" value="Unassembled WGS sequence"/>
</dbReference>
<dbReference type="GO" id="GO:0003676">
    <property type="term" value="F:nucleic acid binding"/>
    <property type="evidence" value="ECO:0007669"/>
    <property type="project" value="InterPro"/>
</dbReference>
<dbReference type="PANTHER" id="PTHR37984:SF15">
    <property type="entry name" value="INTEGRASE CATALYTIC DOMAIN-CONTAINING PROTEIN"/>
    <property type="match status" value="1"/>
</dbReference>
<proteinExistence type="predicted"/>
<dbReference type="InterPro" id="IPR012337">
    <property type="entry name" value="RNaseH-like_sf"/>
</dbReference>
<evidence type="ECO:0000313" key="3">
    <source>
        <dbReference type="Proteomes" id="UP001249851"/>
    </source>
</evidence>
<dbReference type="InterPro" id="IPR054465">
    <property type="entry name" value="Integrase_p58-like_C"/>
</dbReference>
<gene>
    <name evidence="2" type="ORF">P5673_024304</name>
</gene>
<comment type="caution">
    <text evidence="2">The sequence shown here is derived from an EMBL/GenBank/DDBJ whole genome shotgun (WGS) entry which is preliminary data.</text>
</comment>
<sequence>MSSAFHPQSQGALERWHQTLKTMMKIYCFETEKDWDEGIHLLLFAARESVQESLRFSPFELVFGHTVRGPLKLLKEKACELARVNLSSSQKSIKKKYDVDAVEHNFKPGQKVLALLPVPANPLNSRFFGPYVIEKKLSDLNYVVVTPDRCKQTQLCHINMLSSYVERSRDPVLPPVNVNAVVSEPKEDLGSELNSFGPTDTTRLTNADVLRNLDSKLSHLSESQHQDLEKLLLEFEHLFPDVSTRK</sequence>
<protein>
    <submittedName>
        <fullName evidence="2">Retrovirus-related Pol polyprotein from transposon 412</fullName>
    </submittedName>
</protein>
<dbReference type="Pfam" id="PF22938">
    <property type="entry name" value="Integrase_p58_C"/>
    <property type="match status" value="1"/>
</dbReference>
<dbReference type="AlphaFoldDB" id="A0AAD9UY87"/>
<evidence type="ECO:0000313" key="2">
    <source>
        <dbReference type="EMBL" id="KAK2554296.1"/>
    </source>
</evidence>
<name>A0AAD9UY87_ACRCE</name>
<dbReference type="PANTHER" id="PTHR37984">
    <property type="entry name" value="PROTEIN CBG26694"/>
    <property type="match status" value="1"/>
</dbReference>